<feature type="compositionally biased region" description="Polar residues" evidence="1">
    <location>
        <begin position="24"/>
        <end position="34"/>
    </location>
</feature>
<dbReference type="AlphaFoldDB" id="A0A484BFR5"/>
<evidence type="ECO:0000256" key="1">
    <source>
        <dbReference type="SAM" id="MobiDB-lite"/>
    </source>
</evidence>
<sequence length="87" mass="9529">MSFIHPDASLINGGRAASAAVATKPNNKQFSQLEAQPPPLEEAHASSPPRDRVEIKIVMLKVQVIRSIQFEIILSFGNNLIRATHLT</sequence>
<reference evidence="2 3" key="1">
    <citation type="journal article" date="2019" name="J. Hered.">
        <title>An Improved Genome Assembly for Drosophila navojoa, the Basal Species in the mojavensis Cluster.</title>
        <authorList>
            <person name="Vanderlinde T."/>
            <person name="Dupim E.G."/>
            <person name="Nazario-Yepiz N.O."/>
            <person name="Carvalho A.B."/>
        </authorList>
    </citation>
    <scope>NUCLEOTIDE SEQUENCE [LARGE SCALE GENOMIC DNA]</scope>
    <source>
        <strain evidence="2">Navoj_Jal97</strain>
        <tissue evidence="2">Whole organism</tissue>
    </source>
</reference>
<keyword evidence="3" id="KW-1185">Reference proteome</keyword>
<dbReference type="OMA" id="HECTATA"/>
<proteinExistence type="predicted"/>
<comment type="caution">
    <text evidence="2">The sequence shown here is derived from an EMBL/GenBank/DDBJ whole genome shotgun (WGS) entry which is preliminary data.</text>
</comment>
<feature type="region of interest" description="Disordered" evidence="1">
    <location>
        <begin position="21"/>
        <end position="49"/>
    </location>
</feature>
<dbReference type="EMBL" id="LSRL02000055">
    <property type="protein sequence ID" value="TDG46625.1"/>
    <property type="molecule type" value="Genomic_DNA"/>
</dbReference>
<name>A0A484BFR5_DRONA</name>
<organism evidence="2 3">
    <name type="scientific">Drosophila navojoa</name>
    <name type="common">Fruit fly</name>
    <dbReference type="NCBI Taxonomy" id="7232"/>
    <lineage>
        <taxon>Eukaryota</taxon>
        <taxon>Metazoa</taxon>
        <taxon>Ecdysozoa</taxon>
        <taxon>Arthropoda</taxon>
        <taxon>Hexapoda</taxon>
        <taxon>Insecta</taxon>
        <taxon>Pterygota</taxon>
        <taxon>Neoptera</taxon>
        <taxon>Endopterygota</taxon>
        <taxon>Diptera</taxon>
        <taxon>Brachycera</taxon>
        <taxon>Muscomorpha</taxon>
        <taxon>Ephydroidea</taxon>
        <taxon>Drosophilidae</taxon>
        <taxon>Drosophila</taxon>
    </lineage>
</organism>
<dbReference type="Proteomes" id="UP000295192">
    <property type="component" value="Unassembled WGS sequence"/>
</dbReference>
<protein>
    <submittedName>
        <fullName evidence="2">Uncharacterized protein</fullName>
    </submittedName>
</protein>
<evidence type="ECO:0000313" key="3">
    <source>
        <dbReference type="Proteomes" id="UP000295192"/>
    </source>
</evidence>
<evidence type="ECO:0000313" key="2">
    <source>
        <dbReference type="EMBL" id="TDG46625.1"/>
    </source>
</evidence>
<accession>A0A484BFR5</accession>
<gene>
    <name evidence="2" type="ORF">AWZ03_006937</name>
</gene>